<comment type="function">
    <text evidence="5">An essential GTPase which binds GTP, GDP and possibly (p)ppGpp with moderate affinity, with high nucleotide exchange rates and a fairly low GTP hydrolysis rate. Plays a role in control of the cell cycle, stress response, ribosome biogenesis and in those bacteria that undergo differentiation, in morphogenesis control.</text>
</comment>
<dbReference type="RefSeq" id="WP_210653184.1">
    <property type="nucleotide sequence ID" value="NZ_JAGKQQ010000001.1"/>
</dbReference>
<dbReference type="NCBIfam" id="NF008955">
    <property type="entry name" value="PRK12297.1"/>
    <property type="match status" value="1"/>
</dbReference>
<keyword evidence="5" id="KW-0963">Cytoplasm</keyword>
<comment type="similarity">
    <text evidence="1 5">Belongs to the TRAFAC class OBG-HflX-like GTPase superfamily. OBG GTPase family.</text>
</comment>
<comment type="cofactor">
    <cofactor evidence="5">
        <name>Mg(2+)</name>
        <dbReference type="ChEBI" id="CHEBI:18420"/>
    </cofactor>
</comment>
<organism evidence="9 10">
    <name type="scientific">Gemmata palustris</name>
    <dbReference type="NCBI Taxonomy" id="2822762"/>
    <lineage>
        <taxon>Bacteria</taxon>
        <taxon>Pseudomonadati</taxon>
        <taxon>Planctomycetota</taxon>
        <taxon>Planctomycetia</taxon>
        <taxon>Gemmatales</taxon>
        <taxon>Gemmataceae</taxon>
        <taxon>Gemmata</taxon>
    </lineage>
</organism>
<dbReference type="Gene3D" id="2.70.210.12">
    <property type="entry name" value="GTP1/OBG domain"/>
    <property type="match status" value="1"/>
</dbReference>
<feature type="binding site" evidence="5">
    <location>
        <begin position="211"/>
        <end position="214"/>
    </location>
    <ligand>
        <name>GTP</name>
        <dbReference type="ChEBI" id="CHEBI:37565"/>
    </ligand>
</feature>
<feature type="binding site" evidence="5">
    <location>
        <begin position="190"/>
        <end position="194"/>
    </location>
    <ligand>
        <name>GTP</name>
        <dbReference type="ChEBI" id="CHEBI:37565"/>
    </ligand>
</feature>
<evidence type="ECO:0000256" key="6">
    <source>
        <dbReference type="SAM" id="MobiDB-lite"/>
    </source>
</evidence>
<sequence>MFVDRVELFVKGGDGGRGASSFRREKFIPLGGPDGGDGGNGGSVIVRADPNADNLAGLTMKKHWKARSGEAGGGAKCAGKNAEGIVLLVPPGTIVRDRERGHVLKDLVQPGDEVIVAKGGRGGRGNVHFKSSTNRAPREYEPGEEGEERWISLELKVIADAGLVGFPNAGKSTLLSRVSRATPEIASYPFTTKSPNLGIVTIGDNGFVLADLPGLIEGAAQGVGLGHEFLRHVERTRVLIHLVEPFPSDGADPVKNYHSIRKELREYAIPLDGKPEVVCVSKAELTGANEVRDQLAADLGREVLLISAVTGEGLQLVVGRVAQMLDTIKREEAEAAARKKPIEFSTEGAIRTSDFQTTSVASITPPSDEAKP</sequence>
<keyword evidence="10" id="KW-1185">Reference proteome</keyword>
<dbReference type="PROSITE" id="PS51883">
    <property type="entry name" value="OBG"/>
    <property type="match status" value="1"/>
</dbReference>
<dbReference type="InterPro" id="IPR014100">
    <property type="entry name" value="GTP-bd_Obg/CgtA"/>
</dbReference>
<keyword evidence="2 5" id="KW-0547">Nucleotide-binding</keyword>
<evidence type="ECO:0000256" key="3">
    <source>
        <dbReference type="ARBA" id="ARBA00022842"/>
    </source>
</evidence>
<dbReference type="EC" id="3.6.5.-" evidence="5"/>
<dbReference type="InterPro" id="IPR045086">
    <property type="entry name" value="OBG_GTPase"/>
</dbReference>
<keyword evidence="3 5" id="KW-0460">Magnesium</keyword>
<feature type="binding site" evidence="5">
    <location>
        <begin position="165"/>
        <end position="172"/>
    </location>
    <ligand>
        <name>GTP</name>
        <dbReference type="ChEBI" id="CHEBI:37565"/>
    </ligand>
</feature>
<feature type="domain" description="OBG-type G" evidence="7">
    <location>
        <begin position="159"/>
        <end position="326"/>
    </location>
</feature>
<comment type="subcellular location">
    <subcellularLocation>
        <location evidence="5">Cytoplasm</location>
    </subcellularLocation>
</comment>
<feature type="region of interest" description="Disordered" evidence="6">
    <location>
        <begin position="336"/>
        <end position="372"/>
    </location>
</feature>
<dbReference type="PIRSF" id="PIRSF002401">
    <property type="entry name" value="GTP_bd_Obg/CgtA"/>
    <property type="match status" value="1"/>
</dbReference>
<evidence type="ECO:0000256" key="4">
    <source>
        <dbReference type="ARBA" id="ARBA00023134"/>
    </source>
</evidence>
<keyword evidence="5" id="KW-0479">Metal-binding</keyword>
<evidence type="ECO:0000256" key="2">
    <source>
        <dbReference type="ARBA" id="ARBA00022741"/>
    </source>
</evidence>
<feature type="binding site" evidence="5">
    <location>
        <begin position="307"/>
        <end position="309"/>
    </location>
    <ligand>
        <name>GTP</name>
        <dbReference type="ChEBI" id="CHEBI:37565"/>
    </ligand>
</feature>
<feature type="compositionally biased region" description="Polar residues" evidence="6">
    <location>
        <begin position="353"/>
        <end position="365"/>
    </location>
</feature>
<dbReference type="InterPro" id="IPR006169">
    <property type="entry name" value="GTP1_OBG_dom"/>
</dbReference>
<evidence type="ECO:0000256" key="5">
    <source>
        <dbReference type="HAMAP-Rule" id="MF_01454"/>
    </source>
</evidence>
<feature type="binding site" evidence="5">
    <location>
        <begin position="281"/>
        <end position="284"/>
    </location>
    <ligand>
        <name>GTP</name>
        <dbReference type="ChEBI" id="CHEBI:37565"/>
    </ligand>
</feature>
<dbReference type="InterPro" id="IPR031167">
    <property type="entry name" value="G_OBG"/>
</dbReference>
<dbReference type="InterPro" id="IPR036726">
    <property type="entry name" value="GTP1_OBG_dom_sf"/>
</dbReference>
<gene>
    <name evidence="9" type="primary">obgE</name>
    <name evidence="5" type="synonym">obg</name>
    <name evidence="9" type="ORF">J8F10_07310</name>
</gene>
<name>A0ABS5BN01_9BACT</name>
<dbReference type="PANTHER" id="PTHR11702:SF31">
    <property type="entry name" value="MITOCHONDRIAL RIBOSOME-ASSOCIATED GTPASE 2"/>
    <property type="match status" value="1"/>
</dbReference>
<comment type="subunit">
    <text evidence="5">Monomer.</text>
</comment>
<feature type="binding site" evidence="5">
    <location>
        <position position="192"/>
    </location>
    <ligand>
        <name>Mg(2+)</name>
        <dbReference type="ChEBI" id="CHEBI:18420"/>
    </ligand>
</feature>
<dbReference type="PRINTS" id="PR00326">
    <property type="entry name" value="GTP1OBG"/>
</dbReference>
<dbReference type="Proteomes" id="UP000676565">
    <property type="component" value="Unassembled WGS sequence"/>
</dbReference>
<feature type="binding site" evidence="5">
    <location>
        <position position="172"/>
    </location>
    <ligand>
        <name>Mg(2+)</name>
        <dbReference type="ChEBI" id="CHEBI:18420"/>
    </ligand>
</feature>
<evidence type="ECO:0000259" key="7">
    <source>
        <dbReference type="PROSITE" id="PS51710"/>
    </source>
</evidence>
<evidence type="ECO:0000256" key="1">
    <source>
        <dbReference type="ARBA" id="ARBA00007699"/>
    </source>
</evidence>
<dbReference type="NCBIfam" id="TIGR02729">
    <property type="entry name" value="Obg_CgtA"/>
    <property type="match status" value="1"/>
</dbReference>
<dbReference type="HAMAP" id="MF_01454">
    <property type="entry name" value="GTPase_Obg"/>
    <property type="match status" value="1"/>
</dbReference>
<accession>A0ABS5BN01</accession>
<proteinExistence type="inferred from homology"/>
<dbReference type="InterPro" id="IPR006074">
    <property type="entry name" value="GTP1-OBG_CS"/>
</dbReference>
<reference evidence="9 10" key="1">
    <citation type="submission" date="2021-04" db="EMBL/GenBank/DDBJ databases">
        <authorList>
            <person name="Ivanova A."/>
        </authorList>
    </citation>
    <scope>NUCLEOTIDE SEQUENCE [LARGE SCALE GENOMIC DNA]</scope>
    <source>
        <strain evidence="9 10">G18</strain>
    </source>
</reference>
<dbReference type="InterPro" id="IPR027417">
    <property type="entry name" value="P-loop_NTPase"/>
</dbReference>
<keyword evidence="5" id="KW-0378">Hydrolase</keyword>
<dbReference type="PANTHER" id="PTHR11702">
    <property type="entry name" value="DEVELOPMENTALLY REGULATED GTP-BINDING PROTEIN-RELATED"/>
    <property type="match status" value="1"/>
</dbReference>
<protein>
    <recommendedName>
        <fullName evidence="5">GTPase Obg</fullName>
        <ecNumber evidence="5">3.6.5.-</ecNumber>
    </recommendedName>
    <alternativeName>
        <fullName evidence="5">GTP-binding protein Obg</fullName>
    </alternativeName>
</protein>
<dbReference type="Pfam" id="PF01926">
    <property type="entry name" value="MMR_HSR1"/>
    <property type="match status" value="1"/>
</dbReference>
<dbReference type="Gene3D" id="3.40.50.300">
    <property type="entry name" value="P-loop containing nucleotide triphosphate hydrolases"/>
    <property type="match status" value="1"/>
</dbReference>
<evidence type="ECO:0000259" key="8">
    <source>
        <dbReference type="PROSITE" id="PS51883"/>
    </source>
</evidence>
<dbReference type="NCBIfam" id="NF008956">
    <property type="entry name" value="PRK12299.1"/>
    <property type="match status" value="1"/>
</dbReference>
<dbReference type="InterPro" id="IPR006073">
    <property type="entry name" value="GTP-bd"/>
</dbReference>
<keyword evidence="4 5" id="KW-0342">GTP-binding</keyword>
<feature type="domain" description="Obg" evidence="8">
    <location>
        <begin position="1"/>
        <end position="158"/>
    </location>
</feature>
<evidence type="ECO:0000313" key="10">
    <source>
        <dbReference type="Proteomes" id="UP000676565"/>
    </source>
</evidence>
<dbReference type="PROSITE" id="PS00905">
    <property type="entry name" value="GTP1_OBG"/>
    <property type="match status" value="1"/>
</dbReference>
<evidence type="ECO:0000313" key="9">
    <source>
        <dbReference type="EMBL" id="MBP3955086.1"/>
    </source>
</evidence>
<dbReference type="Pfam" id="PF01018">
    <property type="entry name" value="GTP1_OBG"/>
    <property type="match status" value="1"/>
</dbReference>
<dbReference type="PROSITE" id="PS51710">
    <property type="entry name" value="G_OBG"/>
    <property type="match status" value="1"/>
</dbReference>
<dbReference type="SUPFAM" id="SSF82051">
    <property type="entry name" value="Obg GTP-binding protein N-terminal domain"/>
    <property type="match status" value="1"/>
</dbReference>
<dbReference type="CDD" id="cd01898">
    <property type="entry name" value="Obg"/>
    <property type="match status" value="1"/>
</dbReference>
<dbReference type="EMBL" id="JAGKQQ010000001">
    <property type="protein sequence ID" value="MBP3955086.1"/>
    <property type="molecule type" value="Genomic_DNA"/>
</dbReference>
<comment type="caution">
    <text evidence="9">The sequence shown here is derived from an EMBL/GenBank/DDBJ whole genome shotgun (WGS) entry which is preliminary data.</text>
</comment>
<dbReference type="SUPFAM" id="SSF52540">
    <property type="entry name" value="P-loop containing nucleoside triphosphate hydrolases"/>
    <property type="match status" value="1"/>
</dbReference>